<evidence type="ECO:0000256" key="6">
    <source>
        <dbReference type="ARBA" id="ARBA00012139"/>
    </source>
</evidence>
<dbReference type="EMBL" id="QGNW01001809">
    <property type="protein sequence ID" value="RVW30178.1"/>
    <property type="molecule type" value="Genomic_DNA"/>
</dbReference>
<dbReference type="InterPro" id="IPR001106">
    <property type="entry name" value="Aromatic_Lyase"/>
</dbReference>
<comment type="catalytic activity">
    <reaction evidence="11">
        <text>L-phenylalanine = (E)-cinnamate + NH4(+)</text>
        <dbReference type="Rhea" id="RHEA:21384"/>
        <dbReference type="ChEBI" id="CHEBI:15669"/>
        <dbReference type="ChEBI" id="CHEBI:28938"/>
        <dbReference type="ChEBI" id="CHEBI:58095"/>
        <dbReference type="EC" id="4.3.1.24"/>
    </reaction>
</comment>
<accession>A0A438D3W4</accession>
<comment type="subunit">
    <text evidence="5">Homotetramer.</text>
</comment>
<evidence type="ECO:0000313" key="12">
    <source>
        <dbReference type="EMBL" id="RVW30178.1"/>
    </source>
</evidence>
<dbReference type="GO" id="GO:0006559">
    <property type="term" value="P:L-phenylalanine catabolic process"/>
    <property type="evidence" value="ECO:0007669"/>
    <property type="project" value="UniProtKB-KW"/>
</dbReference>
<evidence type="ECO:0000256" key="1">
    <source>
        <dbReference type="ARBA" id="ARBA00002235"/>
    </source>
</evidence>
<gene>
    <name evidence="12" type="primary">PAL_7</name>
    <name evidence="12" type="ORF">CK203_083219</name>
</gene>
<dbReference type="GO" id="GO:0009800">
    <property type="term" value="P:cinnamic acid biosynthetic process"/>
    <property type="evidence" value="ECO:0007669"/>
    <property type="project" value="UniProtKB-UniPathway"/>
</dbReference>
<dbReference type="EC" id="4.3.1.24" evidence="6"/>
<evidence type="ECO:0000256" key="2">
    <source>
        <dbReference type="ARBA" id="ARBA00004496"/>
    </source>
</evidence>
<dbReference type="GO" id="GO:0005737">
    <property type="term" value="C:cytoplasm"/>
    <property type="evidence" value="ECO:0007669"/>
    <property type="project" value="UniProtKB-SubCell"/>
</dbReference>
<evidence type="ECO:0000313" key="13">
    <source>
        <dbReference type="Proteomes" id="UP000288805"/>
    </source>
</evidence>
<sequence length="175" mass="19741">MSSTYLVALCQAIDLRHLEENLKITVKNTIKPHSQENSNHWSQWRTPPIKILREGLAQSGGQGVYICYIDDPCSETYPLMQKVRQVLVEHALNNGENEKNVSTSIFQKIVAFEEEVEGPFAQRGREQQSRVGEWKPIYSEPNQGLQVIPTVQVRERGAGNRAANSDWNGAPLPIC</sequence>
<comment type="similarity">
    <text evidence="4">Belongs to the PAL/histidase family.</text>
</comment>
<evidence type="ECO:0000256" key="11">
    <source>
        <dbReference type="ARBA" id="ARBA00023537"/>
    </source>
</evidence>
<proteinExistence type="inferred from homology"/>
<evidence type="ECO:0000256" key="3">
    <source>
        <dbReference type="ARBA" id="ARBA00005138"/>
    </source>
</evidence>
<comment type="pathway">
    <text evidence="3">Phenylpropanoid metabolism; trans-cinnamate biosynthesis; trans-cinnamate from L-phenylalanine: step 1/1.</text>
</comment>
<evidence type="ECO:0000256" key="5">
    <source>
        <dbReference type="ARBA" id="ARBA00011881"/>
    </source>
</evidence>
<dbReference type="InterPro" id="IPR023144">
    <property type="entry name" value="Phe_NH3-lyase_shielding_dom_sf"/>
</dbReference>
<dbReference type="Proteomes" id="UP000288805">
    <property type="component" value="Unassembled WGS sequence"/>
</dbReference>
<keyword evidence="9" id="KW-0585">Phenylalanine catabolism</keyword>
<protein>
    <recommendedName>
        <fullName evidence="6">phenylalanine ammonia-lyase</fullName>
        <ecNumber evidence="6">4.3.1.24</ecNumber>
    </recommendedName>
</protein>
<dbReference type="PANTHER" id="PTHR10362">
    <property type="entry name" value="HISTIDINE AMMONIA-LYASE"/>
    <property type="match status" value="1"/>
</dbReference>
<dbReference type="InterPro" id="IPR008948">
    <property type="entry name" value="L-Aspartase-like"/>
</dbReference>
<comment type="subcellular location">
    <subcellularLocation>
        <location evidence="2">Cytoplasm</location>
    </subcellularLocation>
</comment>
<dbReference type="GO" id="GO:0045548">
    <property type="term" value="F:phenylalanine ammonia-lyase activity"/>
    <property type="evidence" value="ECO:0007669"/>
    <property type="project" value="UniProtKB-EC"/>
</dbReference>
<comment type="caution">
    <text evidence="12">The sequence shown here is derived from an EMBL/GenBank/DDBJ whole genome shotgun (WGS) entry which is preliminary data.</text>
</comment>
<keyword evidence="10 12" id="KW-0456">Lyase</keyword>
<dbReference type="Gene3D" id="1.10.274.20">
    <property type="entry name" value="Phenylalanine ammonia-lyase 1, domain 3"/>
    <property type="match status" value="1"/>
</dbReference>
<dbReference type="UniPathway" id="UPA00713">
    <property type="reaction ID" value="UER00725"/>
</dbReference>
<dbReference type="AlphaFoldDB" id="A0A438D3W4"/>
<evidence type="ECO:0000256" key="8">
    <source>
        <dbReference type="ARBA" id="ARBA00023051"/>
    </source>
</evidence>
<name>A0A438D3W4_VITVI</name>
<evidence type="ECO:0000256" key="4">
    <source>
        <dbReference type="ARBA" id="ARBA00007238"/>
    </source>
</evidence>
<evidence type="ECO:0000256" key="10">
    <source>
        <dbReference type="ARBA" id="ARBA00023239"/>
    </source>
</evidence>
<evidence type="ECO:0000256" key="7">
    <source>
        <dbReference type="ARBA" id="ARBA00022490"/>
    </source>
</evidence>
<keyword evidence="7" id="KW-0963">Cytoplasm</keyword>
<reference evidence="12 13" key="1">
    <citation type="journal article" date="2018" name="PLoS Genet.">
        <title>Population sequencing reveals clonal diversity and ancestral inbreeding in the grapevine cultivar Chardonnay.</title>
        <authorList>
            <person name="Roach M.J."/>
            <person name="Johnson D.L."/>
            <person name="Bohlmann J."/>
            <person name="van Vuuren H.J."/>
            <person name="Jones S.J."/>
            <person name="Pretorius I.S."/>
            <person name="Schmidt S.A."/>
            <person name="Borneman A.R."/>
        </authorList>
    </citation>
    <scope>NUCLEOTIDE SEQUENCE [LARGE SCALE GENOMIC DNA]</scope>
    <source>
        <strain evidence="13">cv. Chardonnay</strain>
        <tissue evidence="12">Leaf</tissue>
    </source>
</reference>
<organism evidence="12 13">
    <name type="scientific">Vitis vinifera</name>
    <name type="common">Grape</name>
    <dbReference type="NCBI Taxonomy" id="29760"/>
    <lineage>
        <taxon>Eukaryota</taxon>
        <taxon>Viridiplantae</taxon>
        <taxon>Streptophyta</taxon>
        <taxon>Embryophyta</taxon>
        <taxon>Tracheophyta</taxon>
        <taxon>Spermatophyta</taxon>
        <taxon>Magnoliopsida</taxon>
        <taxon>eudicotyledons</taxon>
        <taxon>Gunneridae</taxon>
        <taxon>Pentapetalae</taxon>
        <taxon>rosids</taxon>
        <taxon>Vitales</taxon>
        <taxon>Vitaceae</taxon>
        <taxon>Viteae</taxon>
        <taxon>Vitis</taxon>
    </lineage>
</organism>
<dbReference type="SUPFAM" id="SSF48557">
    <property type="entry name" value="L-aspartase-like"/>
    <property type="match status" value="1"/>
</dbReference>
<comment type="function">
    <text evidence="1">This is a key enzyme of plant metabolism catalyzing the first reaction in the biosynthesis from L-phenylalanine of a wide variety of natural products based on the phenylpropane skeleton.</text>
</comment>
<evidence type="ECO:0000256" key="9">
    <source>
        <dbReference type="ARBA" id="ARBA00023232"/>
    </source>
</evidence>
<keyword evidence="8" id="KW-0587">Phenylpropanoid metabolism</keyword>